<feature type="compositionally biased region" description="Gly residues" evidence="1">
    <location>
        <begin position="52"/>
        <end position="64"/>
    </location>
</feature>
<proteinExistence type="predicted"/>
<evidence type="ECO:0000313" key="2">
    <source>
        <dbReference type="EMBL" id="MBU3076899.1"/>
    </source>
</evidence>
<comment type="caution">
    <text evidence="2">The sequence shown here is derived from an EMBL/GenBank/DDBJ whole genome shotgun (WGS) entry which is preliminary data.</text>
</comment>
<gene>
    <name evidence="2" type="ORF">KOF26_03385</name>
</gene>
<feature type="region of interest" description="Disordered" evidence="1">
    <location>
        <begin position="1"/>
        <end position="99"/>
    </location>
</feature>
<evidence type="ECO:0000256" key="1">
    <source>
        <dbReference type="SAM" id="MobiDB-lite"/>
    </source>
</evidence>
<feature type="compositionally biased region" description="Polar residues" evidence="1">
    <location>
        <begin position="30"/>
        <end position="39"/>
    </location>
</feature>
<protein>
    <submittedName>
        <fullName evidence="2">Uncharacterized protein</fullName>
    </submittedName>
</protein>
<evidence type="ECO:0000313" key="3">
    <source>
        <dbReference type="Proteomes" id="UP000776276"/>
    </source>
</evidence>
<accession>A0ABS6BI29</accession>
<feature type="compositionally biased region" description="Basic and acidic residues" evidence="1">
    <location>
        <begin position="86"/>
        <end position="99"/>
    </location>
</feature>
<keyword evidence="3" id="KW-1185">Reference proteome</keyword>
<reference evidence="2 3" key="1">
    <citation type="submission" date="2021-06" db="EMBL/GenBank/DDBJ databases">
        <title>Sphingomonas sp. XMGL2, whole genome shotgun sequencing project.</title>
        <authorList>
            <person name="Zhao G."/>
            <person name="Shen L."/>
        </authorList>
    </citation>
    <scope>NUCLEOTIDE SEQUENCE [LARGE SCALE GENOMIC DNA]</scope>
    <source>
        <strain evidence="2 3">XMGL2</strain>
    </source>
</reference>
<organism evidence="2 3">
    <name type="scientific">Sphingomonas quercus</name>
    <dbReference type="NCBI Taxonomy" id="2842451"/>
    <lineage>
        <taxon>Bacteria</taxon>
        <taxon>Pseudomonadati</taxon>
        <taxon>Pseudomonadota</taxon>
        <taxon>Alphaproteobacteria</taxon>
        <taxon>Sphingomonadales</taxon>
        <taxon>Sphingomonadaceae</taxon>
        <taxon>Sphingomonas</taxon>
    </lineage>
</organism>
<name>A0ABS6BI29_9SPHN</name>
<sequence length="99" mass="9836">MAKDNDKAVRGNPALYAADEGGYERKASGTPDSRSSTQNRGRRATDVNGAVAGSGAGAGGGGGPEDYDSDPQGGGAAMPKPVAKPTPERGGDSRIHGSH</sequence>
<dbReference type="RefSeq" id="WP_216320147.1">
    <property type="nucleotide sequence ID" value="NZ_JAHKRT010000002.1"/>
</dbReference>
<dbReference type="EMBL" id="JAHKRT010000002">
    <property type="protein sequence ID" value="MBU3076899.1"/>
    <property type="molecule type" value="Genomic_DNA"/>
</dbReference>
<dbReference type="Proteomes" id="UP000776276">
    <property type="component" value="Unassembled WGS sequence"/>
</dbReference>